<dbReference type="EMBL" id="FOIN01000018">
    <property type="protein sequence ID" value="SET55754.1"/>
    <property type="molecule type" value="Genomic_DNA"/>
</dbReference>
<dbReference type="RefSeq" id="WP_257606874.1">
    <property type="nucleotide sequence ID" value="NZ_BLMI01000105.1"/>
</dbReference>
<dbReference type="EMBL" id="BLMI01000105">
    <property type="protein sequence ID" value="GFI40884.1"/>
    <property type="molecule type" value="Genomic_DNA"/>
</dbReference>
<organism evidence="2 3">
    <name type="scientific">Thomasclavelia cocleata</name>
    <dbReference type="NCBI Taxonomy" id="69824"/>
    <lineage>
        <taxon>Bacteria</taxon>
        <taxon>Bacillati</taxon>
        <taxon>Bacillota</taxon>
        <taxon>Erysipelotrichia</taxon>
        <taxon>Erysipelotrichales</taxon>
        <taxon>Coprobacillaceae</taxon>
        <taxon>Thomasclavelia</taxon>
    </lineage>
</organism>
<keyword evidence="3" id="KW-1185">Reference proteome</keyword>
<protein>
    <submittedName>
        <fullName evidence="2">Uncharacterized protein</fullName>
    </submittedName>
</protein>
<dbReference type="GeneID" id="78289848"/>
<gene>
    <name evidence="1" type="ORF">IMSAGC017_00923</name>
    <name evidence="2" type="ORF">SAMN04489758_11825</name>
</gene>
<reference evidence="2" key="2">
    <citation type="submission" date="2016-10" db="EMBL/GenBank/DDBJ databases">
        <authorList>
            <person name="de Groot N.N."/>
        </authorList>
    </citation>
    <scope>NUCLEOTIDE SEQUENCE [LARGE SCALE GENOMIC DNA]</scope>
    <source>
        <strain evidence="2">DSM 1551</strain>
    </source>
</reference>
<evidence type="ECO:0000313" key="3">
    <source>
        <dbReference type="Proteomes" id="UP000198558"/>
    </source>
</evidence>
<evidence type="ECO:0000313" key="4">
    <source>
        <dbReference type="Proteomes" id="UP000490821"/>
    </source>
</evidence>
<evidence type="ECO:0000313" key="2">
    <source>
        <dbReference type="EMBL" id="SET55754.1"/>
    </source>
</evidence>
<accession>A0A1I0FCU1</accession>
<reference evidence="1 4" key="3">
    <citation type="journal article" date="2020" name="Microbiome">
        <title>Single-cell genomics of uncultured bacteria reveals dietary fiber responders in the mouse gut microbiota.</title>
        <authorList>
            <person name="Chijiiwa R."/>
            <person name="Hosokawa M."/>
            <person name="Kogawa M."/>
            <person name="Nishikawa Y."/>
            <person name="Ide K."/>
            <person name="Sakanashi C."/>
            <person name="Takahashi K."/>
            <person name="Takeyama H."/>
        </authorList>
    </citation>
    <scope>NUCLEOTIDE SEQUENCE [LARGE SCALE GENOMIC DNA]</scope>
    <source>
        <strain evidence="1">IMSAGC_017</strain>
    </source>
</reference>
<dbReference type="Proteomes" id="UP000198558">
    <property type="component" value="Unassembled WGS sequence"/>
</dbReference>
<sequence length="44" mass="5277">MPLTDDDFLKDSKLELYNEVIESLQAQEHNDDDINYQFDLEDEK</sequence>
<evidence type="ECO:0000313" key="1">
    <source>
        <dbReference type="EMBL" id="GFI40884.1"/>
    </source>
</evidence>
<dbReference type="Proteomes" id="UP000490821">
    <property type="component" value="Unassembled WGS sequence"/>
</dbReference>
<name>A0A1I0FCU1_9FIRM</name>
<proteinExistence type="predicted"/>
<dbReference type="AlphaFoldDB" id="A0A1I0FCU1"/>
<reference evidence="3" key="1">
    <citation type="submission" date="2016-10" db="EMBL/GenBank/DDBJ databases">
        <authorList>
            <person name="Varghese N."/>
            <person name="Submissions S."/>
        </authorList>
    </citation>
    <scope>NUCLEOTIDE SEQUENCE [LARGE SCALE GENOMIC DNA]</scope>
    <source>
        <strain evidence="3">DSM 1551</strain>
    </source>
</reference>